<dbReference type="Pfam" id="PF01579">
    <property type="entry name" value="DUF19"/>
    <property type="match status" value="1"/>
</dbReference>
<evidence type="ECO:0000313" key="4">
    <source>
        <dbReference type="Proteomes" id="UP000008068"/>
    </source>
</evidence>
<dbReference type="HOGENOM" id="CLU_058511_2_0_1"/>
<feature type="chain" id="PRO_5003405198" description="T20D4.11-like domain-containing protein" evidence="1">
    <location>
        <begin position="20"/>
        <end position="272"/>
    </location>
</feature>
<reference evidence="4" key="1">
    <citation type="submission" date="2011-07" db="EMBL/GenBank/DDBJ databases">
        <authorList>
            <consortium name="Caenorhabditis brenneri Sequencing and Analysis Consortium"/>
            <person name="Wilson R.K."/>
        </authorList>
    </citation>
    <scope>NUCLEOTIDE SEQUENCE [LARGE SCALE GENOMIC DNA]</scope>
    <source>
        <strain evidence="4">PB2801</strain>
    </source>
</reference>
<evidence type="ECO:0000313" key="3">
    <source>
        <dbReference type="EMBL" id="EGT59110.1"/>
    </source>
</evidence>
<sequence>MLYLSKFFLFACFVQLSSTAPQPSTDLAAACGFWTATKFAFKCRALAYDALFIEKTDRTYEDFKSLNEICKDAQGCMDSFECEEIKKMKNGFDNQCEIIGYAYPDNELCLKQFFRTVYMSQFSNEESCFKEYSFLDSDKAKRSQAFADGKLCFIKYAREHCTSTTLEYFNTDKYNQLAKSMSVDNTFDMECNMPSTIVQSIHCTAMNKEFEYRVKQLERPEFASNNDFVVQTRKICRDTQSCFKRNCLLLKDSAYYRQLVNNCDILENSYPK</sequence>
<feature type="signal peptide" evidence="1">
    <location>
        <begin position="1"/>
        <end position="19"/>
    </location>
</feature>
<evidence type="ECO:0000256" key="1">
    <source>
        <dbReference type="SAM" id="SignalP"/>
    </source>
</evidence>
<dbReference type="InParanoid" id="G0NF13"/>
<proteinExistence type="predicted"/>
<protein>
    <recommendedName>
        <fullName evidence="2">T20D4.11-like domain-containing protein</fullName>
    </recommendedName>
</protein>
<organism evidence="4">
    <name type="scientific">Caenorhabditis brenneri</name>
    <name type="common">Nematode worm</name>
    <dbReference type="NCBI Taxonomy" id="135651"/>
    <lineage>
        <taxon>Eukaryota</taxon>
        <taxon>Metazoa</taxon>
        <taxon>Ecdysozoa</taxon>
        <taxon>Nematoda</taxon>
        <taxon>Chromadorea</taxon>
        <taxon>Rhabditida</taxon>
        <taxon>Rhabditina</taxon>
        <taxon>Rhabditomorpha</taxon>
        <taxon>Rhabditoidea</taxon>
        <taxon>Rhabditidae</taxon>
        <taxon>Peloderinae</taxon>
        <taxon>Caenorhabditis</taxon>
    </lineage>
</organism>
<accession>G0NF13</accession>
<dbReference type="AlphaFoldDB" id="G0NF13"/>
<dbReference type="PANTHER" id="PTHR31897">
    <property type="entry name" value="PROTEIN CBG17011-RELATED"/>
    <property type="match status" value="1"/>
</dbReference>
<dbReference type="InterPro" id="IPR002542">
    <property type="entry name" value="T20D4.11-like_dom"/>
</dbReference>
<name>G0NF13_CAEBE</name>
<gene>
    <name evidence="3" type="ORF">CAEBREN_22439</name>
</gene>
<dbReference type="OrthoDB" id="5879364at2759"/>
<feature type="domain" description="T20D4.11-like" evidence="2">
    <location>
        <begin position="40"/>
        <end position="191"/>
    </location>
</feature>
<dbReference type="Proteomes" id="UP000008068">
    <property type="component" value="Unassembled WGS sequence"/>
</dbReference>
<keyword evidence="1" id="KW-0732">Signal</keyword>
<dbReference type="OMA" id="YATINCK"/>
<dbReference type="eggNOG" id="ENOG502TJPB">
    <property type="taxonomic scope" value="Eukaryota"/>
</dbReference>
<keyword evidence="4" id="KW-1185">Reference proteome</keyword>
<dbReference type="EMBL" id="GL379874">
    <property type="protein sequence ID" value="EGT59110.1"/>
    <property type="molecule type" value="Genomic_DNA"/>
</dbReference>
<evidence type="ECO:0000259" key="2">
    <source>
        <dbReference type="Pfam" id="PF01579"/>
    </source>
</evidence>